<dbReference type="PROSITE" id="PS50897">
    <property type="entry name" value="CTLH"/>
    <property type="match status" value="1"/>
</dbReference>
<dbReference type="SMART" id="SM00668">
    <property type="entry name" value="CTLH"/>
    <property type="match status" value="1"/>
</dbReference>
<dbReference type="EMBL" id="CP092872">
    <property type="protein sequence ID" value="UYV72659.1"/>
    <property type="molecule type" value="Genomic_DNA"/>
</dbReference>
<accession>A0ABY6KUW2</accession>
<evidence type="ECO:0000259" key="2">
    <source>
        <dbReference type="PROSITE" id="PS50897"/>
    </source>
</evidence>
<feature type="region of interest" description="Disordered" evidence="1">
    <location>
        <begin position="1"/>
        <end position="22"/>
    </location>
</feature>
<dbReference type="InterPro" id="IPR024964">
    <property type="entry name" value="CTLH/CRA"/>
</dbReference>
<evidence type="ECO:0000256" key="1">
    <source>
        <dbReference type="SAM" id="MobiDB-lite"/>
    </source>
</evidence>
<gene>
    <name evidence="3" type="ORF">LAZ67_10000237</name>
</gene>
<protein>
    <submittedName>
        <fullName evidence="3">GID8</fullName>
    </submittedName>
</protein>
<dbReference type="PROSITE" id="PS50896">
    <property type="entry name" value="LISH"/>
    <property type="match status" value="1"/>
</dbReference>
<organism evidence="3 4">
    <name type="scientific">Cordylochernes scorpioides</name>
    <dbReference type="NCBI Taxonomy" id="51811"/>
    <lineage>
        <taxon>Eukaryota</taxon>
        <taxon>Metazoa</taxon>
        <taxon>Ecdysozoa</taxon>
        <taxon>Arthropoda</taxon>
        <taxon>Chelicerata</taxon>
        <taxon>Arachnida</taxon>
        <taxon>Pseudoscorpiones</taxon>
        <taxon>Cheliferoidea</taxon>
        <taxon>Chernetidae</taxon>
        <taxon>Cordylochernes</taxon>
    </lineage>
</organism>
<dbReference type="InterPro" id="IPR050618">
    <property type="entry name" value="Ubq-SigPath_Reg"/>
</dbReference>
<keyword evidence="4" id="KW-1185">Reference proteome</keyword>
<dbReference type="SMART" id="SM00757">
    <property type="entry name" value="CRA"/>
    <property type="match status" value="1"/>
</dbReference>
<evidence type="ECO:0000313" key="4">
    <source>
        <dbReference type="Proteomes" id="UP001235939"/>
    </source>
</evidence>
<proteinExistence type="predicted"/>
<dbReference type="InterPro" id="IPR013144">
    <property type="entry name" value="CRA_dom"/>
</dbReference>
<evidence type="ECO:0000313" key="3">
    <source>
        <dbReference type="EMBL" id="UYV72659.1"/>
    </source>
</evidence>
<dbReference type="PANTHER" id="PTHR12864">
    <property type="entry name" value="RAN BINDING PROTEIN 9-RELATED"/>
    <property type="match status" value="1"/>
</dbReference>
<dbReference type="InterPro" id="IPR006594">
    <property type="entry name" value="LisH"/>
</dbReference>
<dbReference type="InterPro" id="IPR006595">
    <property type="entry name" value="CTLH_C"/>
</dbReference>
<feature type="domain" description="CTLH" evidence="2">
    <location>
        <begin position="85"/>
        <end position="142"/>
    </location>
</feature>
<dbReference type="Proteomes" id="UP001235939">
    <property type="component" value="Chromosome 10"/>
</dbReference>
<reference evidence="3 4" key="1">
    <citation type="submission" date="2022-01" db="EMBL/GenBank/DDBJ databases">
        <title>A chromosomal length assembly of Cordylochernes scorpioides.</title>
        <authorList>
            <person name="Zeh D."/>
            <person name="Zeh J."/>
        </authorList>
    </citation>
    <scope>NUCLEOTIDE SEQUENCE [LARGE SCALE GENOMIC DNA]</scope>
    <source>
        <strain evidence="3">IN4F17</strain>
        <tissue evidence="3">Whole Body</tissue>
    </source>
</reference>
<sequence length="249" mass="28172">MDQHMRPARDKAAPGDMSSKEEWMERLSKVHVPRADMNQLIMDYLVTGVSISCSPSLGCVAEGFKEAAEKFSAESGITPTEDLSSLDCRIKIRDAIQAGRIQEAIDLVNSLHPELLDRERYLYFHLQQQCLIELIRDRQVEDALEYAQQNLAERGLENSAVLAEMERTIALLAFDEPENSPFGDLLLPAHRQKVASEVNSAILQMENRRTTQPRLSLLLKMLLWAQEELDGAKVRYPKMADIAHGHFAE</sequence>
<name>A0ABY6KUW2_9ARAC</name>
<dbReference type="Pfam" id="PF10607">
    <property type="entry name" value="CTLH"/>
    <property type="match status" value="1"/>
</dbReference>